<proteinExistence type="predicted"/>
<reference evidence="1" key="1">
    <citation type="submission" date="2021-01" db="EMBL/GenBank/DDBJ databases">
        <authorList>
            <person name="Kaushik A."/>
        </authorList>
    </citation>
    <scope>NUCLEOTIDE SEQUENCE</scope>
    <source>
        <strain evidence="1">AG3-1AP</strain>
    </source>
</reference>
<dbReference type="OrthoDB" id="3132496at2759"/>
<dbReference type="EMBL" id="CAJMWV010000206">
    <property type="protein sequence ID" value="CAE6382872.1"/>
    <property type="molecule type" value="Genomic_DNA"/>
</dbReference>
<sequence length="161" mass="19083">MVSLLWGYYLNREELLAIYKECGGTLGTFNPGEMKDLQHARRAISHWIMPTLLNVWYTNFDLVDDGFVFYIGKPDCPNLRDAIKPSLATRCTRVFKRAPDQFRFIEGHWYMVRDEKKHRLRMMERMRSNRDGDMYPLTVYDLPDDQKHLVKLGSKIYSTPK</sequence>
<comment type="caution">
    <text evidence="1">The sequence shown here is derived from an EMBL/GenBank/DDBJ whole genome shotgun (WGS) entry which is preliminary data.</text>
</comment>
<organism evidence="1 2">
    <name type="scientific">Rhizoctonia solani</name>
    <dbReference type="NCBI Taxonomy" id="456999"/>
    <lineage>
        <taxon>Eukaryota</taxon>
        <taxon>Fungi</taxon>
        <taxon>Dikarya</taxon>
        <taxon>Basidiomycota</taxon>
        <taxon>Agaricomycotina</taxon>
        <taxon>Agaricomycetes</taxon>
        <taxon>Cantharellales</taxon>
        <taxon>Ceratobasidiaceae</taxon>
        <taxon>Rhizoctonia</taxon>
    </lineage>
</organism>
<evidence type="ECO:0000313" key="1">
    <source>
        <dbReference type="EMBL" id="CAE6382872.1"/>
    </source>
</evidence>
<dbReference type="AlphaFoldDB" id="A0A8H2WGC1"/>
<evidence type="ECO:0000313" key="2">
    <source>
        <dbReference type="Proteomes" id="UP000663831"/>
    </source>
</evidence>
<protein>
    <submittedName>
        <fullName evidence="1">Uncharacterized protein</fullName>
    </submittedName>
</protein>
<accession>A0A8H2WGC1</accession>
<gene>
    <name evidence="1" type="ORF">RDB_LOCUS3503</name>
</gene>
<name>A0A8H2WGC1_9AGAM</name>
<dbReference type="Proteomes" id="UP000663831">
    <property type="component" value="Unassembled WGS sequence"/>
</dbReference>